<organism evidence="1">
    <name type="scientific">Serratia marcescens</name>
    <dbReference type="NCBI Taxonomy" id="615"/>
    <lineage>
        <taxon>Bacteria</taxon>
        <taxon>Pseudomonadati</taxon>
        <taxon>Pseudomonadota</taxon>
        <taxon>Gammaproteobacteria</taxon>
        <taxon>Enterobacterales</taxon>
        <taxon>Yersiniaceae</taxon>
        <taxon>Serratia</taxon>
    </lineage>
</organism>
<dbReference type="Gene3D" id="3.10.180.10">
    <property type="entry name" value="2,3-Dihydroxybiphenyl 1,2-Dioxygenase, domain 1"/>
    <property type="match status" value="1"/>
</dbReference>
<gene>
    <name evidence="1" type="ORF">PWN146_03595</name>
</gene>
<protein>
    <submittedName>
        <fullName evidence="1">Glyoxalase-like domain protein</fullName>
    </submittedName>
</protein>
<dbReference type="SUPFAM" id="SSF54593">
    <property type="entry name" value="Glyoxalase/Bleomycin resistance protein/Dihydroxybiphenyl dioxygenase"/>
    <property type="match status" value="1"/>
</dbReference>
<dbReference type="AlphaFoldDB" id="A0A1C3HIJ6"/>
<reference evidence="1" key="1">
    <citation type="submission" date="2016-05" db="EMBL/GenBank/DDBJ databases">
        <authorList>
            <person name="Cock P.J.A."/>
            <person name="Cock P.J.A."/>
        </authorList>
    </citation>
    <scope>NUCLEOTIDE SEQUENCE</scope>
    <source>
        <strain evidence="1">PWN146_assembly</strain>
    </source>
</reference>
<proteinExistence type="predicted"/>
<accession>A0A1C3HIJ6</accession>
<dbReference type="EMBL" id="LT575490">
    <property type="protein sequence ID" value="SAY44876.1"/>
    <property type="molecule type" value="Genomic_DNA"/>
</dbReference>
<sequence length="143" mass="16045">MTTALTKAAFWRKAADSSSLREPRVLIRVYVGEGEIDRTIAFYEQLHGVTADMRFDFPEHRLVLAAVGPFLILEGAEEQLRPFRSTVGTLLVDDIYPYHQRLLAAGAEIFFGPVEVPTGACFNARLPDGTTVEYVHHRPRADE</sequence>
<name>A0A1C3HIJ6_SERMA</name>
<dbReference type="InterPro" id="IPR029068">
    <property type="entry name" value="Glyas_Bleomycin-R_OHBP_Dase"/>
</dbReference>
<evidence type="ECO:0000313" key="1">
    <source>
        <dbReference type="EMBL" id="SAY44876.1"/>
    </source>
</evidence>